<dbReference type="RefSeq" id="WP_341843133.1">
    <property type="nucleotide sequence ID" value="NZ_CP149792.1"/>
</dbReference>
<sequence>MNLRVKKVKLPKTMAYSLKSSFLEQVILESKFDIANIEHVDYFPLKGHEHLFGAHYKGKKDRFFASPGTINIDIHAVPLSEYRKIKDALVSTIANEFKEWLNKLEENSYDLLDRSHGFHVWIRNNHIVVEKGI</sequence>
<gene>
    <name evidence="1" type="ORF">WJU22_10200</name>
</gene>
<evidence type="ECO:0000313" key="2">
    <source>
        <dbReference type="Proteomes" id="UP001449657"/>
    </source>
</evidence>
<reference evidence="1 2" key="1">
    <citation type="submission" date="2024-03" db="EMBL/GenBank/DDBJ databases">
        <title>Chitinophaga caseinilytica sp. nov., a casein hydrolysing bacterium isolated from forest soil.</title>
        <authorList>
            <person name="Lee D.S."/>
            <person name="Han D.M."/>
            <person name="Baek J.H."/>
            <person name="Choi D.G."/>
            <person name="Jeon J.H."/>
            <person name="Jeon C.O."/>
        </authorList>
    </citation>
    <scope>NUCLEOTIDE SEQUENCE [LARGE SCALE GENOMIC DNA]</scope>
    <source>
        <strain evidence="1 2">KACC 19118</strain>
    </source>
</reference>
<organism evidence="1 2">
    <name type="scientific">Chitinophaga caseinilytica</name>
    <dbReference type="NCBI Taxonomy" id="2267521"/>
    <lineage>
        <taxon>Bacteria</taxon>
        <taxon>Pseudomonadati</taxon>
        <taxon>Bacteroidota</taxon>
        <taxon>Chitinophagia</taxon>
        <taxon>Chitinophagales</taxon>
        <taxon>Chitinophagaceae</taxon>
        <taxon>Chitinophaga</taxon>
    </lineage>
</organism>
<protein>
    <submittedName>
        <fullName evidence="1">Uncharacterized protein</fullName>
    </submittedName>
</protein>
<proteinExistence type="predicted"/>
<keyword evidence="2" id="KW-1185">Reference proteome</keyword>
<accession>A0ABZ2ZAH5</accession>
<dbReference type="Proteomes" id="UP001449657">
    <property type="component" value="Chromosome"/>
</dbReference>
<name>A0ABZ2ZAH5_9BACT</name>
<dbReference type="EMBL" id="CP150096">
    <property type="protein sequence ID" value="WZN48543.1"/>
    <property type="molecule type" value="Genomic_DNA"/>
</dbReference>
<evidence type="ECO:0000313" key="1">
    <source>
        <dbReference type="EMBL" id="WZN48543.1"/>
    </source>
</evidence>